<dbReference type="PANTHER" id="PTHR33206">
    <property type="entry name" value="PROTEIN CBG10425"/>
    <property type="match status" value="1"/>
</dbReference>
<dbReference type="Proteomes" id="UP000005408">
    <property type="component" value="Unassembled WGS sequence"/>
</dbReference>
<protein>
    <recommendedName>
        <fullName evidence="3">C2H2-type domain-containing protein</fullName>
    </recommendedName>
</protein>
<dbReference type="PROSITE" id="PS50157">
    <property type="entry name" value="ZINC_FINGER_C2H2_2"/>
    <property type="match status" value="1"/>
</dbReference>
<dbReference type="GO" id="GO:0008270">
    <property type="term" value="F:zinc ion binding"/>
    <property type="evidence" value="ECO:0007669"/>
    <property type="project" value="UniProtKB-KW"/>
</dbReference>
<dbReference type="PANTHER" id="PTHR33206:SF1">
    <property type="entry name" value="DNA-DIRECTED DNA POLYMERASE"/>
    <property type="match status" value="1"/>
</dbReference>
<evidence type="ECO:0000313" key="4">
    <source>
        <dbReference type="EnsemblMetazoa" id="G34371.1:cds"/>
    </source>
</evidence>
<keyword evidence="1" id="KW-0863">Zinc-finger</keyword>
<proteinExistence type="predicted"/>
<sequence>MQRNKSNRSVQNNDASIPSTPAQDNTFENNEQRSSNASTQQKQDHAPKDSSFGYTCRTCHQKFDCRRTLYVHQMNDHVQVGAVYDFESMLVPTDAGQNSASLQYTEQHVPVSVSVCSNVEDHTEPLCIVESNIDSLVEKMVEYMSTIAQKATELTKEKFSDVFSALEDSVFDERICEDALECIGDDEEIHKMINEEKKLSKKLKEEFEIYCEQMICIGFNSAKYDINLIKSYLVKHLRLDENGAFVAKRNNVYSCISTNTFKFLDISQYLSPGINYSGFLRAFDVQESKGFFPYEFFDDIDKLRYDRLPPHESFYSTLKNANITDEEYAFCQRVWDEKKMTTFSDFLVWYNNLDVEPFVQAVKNLQKYYFERGIDIFKCSISVPGLARRMLFESGTKEGASFALIDRENEDLYDTIKQNIIGGPSIIFKRYHETKRSFIRGNPQKPCGRIIGFDANALYLYCIGKEMPAGAFVRRRMLDKFKPQKRDKYTIAYDWLDWLSHCGKYKTIKHKLNSGKEKKIGRFPVDGYDEETNTVLQFHGCYWHGHRCWLTRHVKTDKLLEMRQNKTKLATSYLRKQGYKVVEMRECTFRNNIRTNLQLKTFVNSRKQPTGQGPMTHEDVIRGVLSGKLFGMVECDIRVPEAWSDHFKHPTMSPFEYFSEMSPLFCTTDIPFDAIGSHMQNHAKRFNLSTKPRRLLVGGMRARQLLIATPLLRWYIEHGLEITKIYQTVEYTPQRCFKNFVRDVSDARRQGDVDPTKSIIADTRKLEGNSAFGSTIMDQEKFQTVKFVRGEGKAMMEINDPSFKKLSTLFDEEELFEIEKSKKKLKLNLPIQIGYFILQYAKLHMLQFYYDFMDRFVDRADFEYCEMDTDSAYMAISGPTFESVIKPELRQIYDHSLKGHCVDSLEIEADCDRHWFPRTCCERHAKFDRRTPGLFKIEFEGDEMIGLCSKTYIVSTRTQKKRSSQLIVAQRLLRRAKKCRFRKFQVIKPRLVTKLKFSCKGISKKRLKAPLALFRDVLKTQKVGTGTNMGFKLRNNSMYTYRQIRNGLTYFYCKRKVLNDGVSTEPLDFELCPVKSKKEYESEIDDFDLEVVHMLAESE</sequence>
<dbReference type="PROSITE" id="PS00028">
    <property type="entry name" value="ZINC_FINGER_C2H2_1"/>
    <property type="match status" value="1"/>
</dbReference>
<accession>A0A8W8MME3</accession>
<dbReference type="InterPro" id="IPR013087">
    <property type="entry name" value="Znf_C2H2_type"/>
</dbReference>
<organism evidence="4 5">
    <name type="scientific">Magallana gigas</name>
    <name type="common">Pacific oyster</name>
    <name type="synonym">Crassostrea gigas</name>
    <dbReference type="NCBI Taxonomy" id="29159"/>
    <lineage>
        <taxon>Eukaryota</taxon>
        <taxon>Metazoa</taxon>
        <taxon>Spiralia</taxon>
        <taxon>Lophotrochozoa</taxon>
        <taxon>Mollusca</taxon>
        <taxon>Bivalvia</taxon>
        <taxon>Autobranchia</taxon>
        <taxon>Pteriomorphia</taxon>
        <taxon>Ostreida</taxon>
        <taxon>Ostreoidea</taxon>
        <taxon>Ostreidae</taxon>
        <taxon>Magallana</taxon>
    </lineage>
</organism>
<keyword evidence="5" id="KW-1185">Reference proteome</keyword>
<dbReference type="InterPro" id="IPR043502">
    <property type="entry name" value="DNA/RNA_pol_sf"/>
</dbReference>
<feature type="region of interest" description="Disordered" evidence="2">
    <location>
        <begin position="1"/>
        <end position="50"/>
    </location>
</feature>
<dbReference type="AlphaFoldDB" id="A0A8W8MME3"/>
<dbReference type="Gene3D" id="3.40.960.10">
    <property type="entry name" value="VSR Endonuclease"/>
    <property type="match status" value="1"/>
</dbReference>
<evidence type="ECO:0000259" key="3">
    <source>
        <dbReference type="PROSITE" id="PS50157"/>
    </source>
</evidence>
<evidence type="ECO:0000256" key="1">
    <source>
        <dbReference type="PROSITE-ProRule" id="PRU00042"/>
    </source>
</evidence>
<evidence type="ECO:0000256" key="2">
    <source>
        <dbReference type="SAM" id="MobiDB-lite"/>
    </source>
</evidence>
<dbReference type="SUPFAM" id="SSF56672">
    <property type="entry name" value="DNA/RNA polymerases"/>
    <property type="match status" value="1"/>
</dbReference>
<evidence type="ECO:0000313" key="5">
    <source>
        <dbReference type="Proteomes" id="UP000005408"/>
    </source>
</evidence>
<keyword evidence="1" id="KW-0479">Metal-binding</keyword>
<feature type="compositionally biased region" description="Polar residues" evidence="2">
    <location>
        <begin position="1"/>
        <end position="41"/>
    </location>
</feature>
<name>A0A8W8MME3_MAGGI</name>
<reference evidence="4" key="1">
    <citation type="submission" date="2022-08" db="UniProtKB">
        <authorList>
            <consortium name="EnsemblMetazoa"/>
        </authorList>
    </citation>
    <scope>IDENTIFICATION</scope>
    <source>
        <strain evidence="4">05x7-T-G4-1.051#20</strain>
    </source>
</reference>
<dbReference type="EnsemblMetazoa" id="G34371.1">
    <property type="protein sequence ID" value="G34371.1:cds"/>
    <property type="gene ID" value="G34371"/>
</dbReference>
<keyword evidence="1" id="KW-0862">Zinc</keyword>
<feature type="domain" description="C2H2-type" evidence="3">
    <location>
        <begin position="54"/>
        <end position="77"/>
    </location>
</feature>